<feature type="transmembrane region" description="Helical" evidence="8">
    <location>
        <begin position="493"/>
        <end position="514"/>
    </location>
</feature>
<dbReference type="EMBL" id="LAFY01004310">
    <property type="protein sequence ID" value="KJX93253.1"/>
    <property type="molecule type" value="Genomic_DNA"/>
</dbReference>
<comment type="subcellular location">
    <subcellularLocation>
        <location evidence="1">Endomembrane system</location>
        <topology evidence="1">Multi-pass membrane protein</topology>
    </subcellularLocation>
</comment>
<evidence type="ECO:0000256" key="1">
    <source>
        <dbReference type="ARBA" id="ARBA00004127"/>
    </source>
</evidence>
<dbReference type="Pfam" id="PF00860">
    <property type="entry name" value="Xan_ur_permease"/>
    <property type="match status" value="1"/>
</dbReference>
<dbReference type="PANTHER" id="PTHR43337">
    <property type="entry name" value="XANTHINE/URACIL PERMEASE C887.17-RELATED"/>
    <property type="match status" value="1"/>
</dbReference>
<reference evidence="9 10" key="1">
    <citation type="submission" date="2015-03" db="EMBL/GenBank/DDBJ databases">
        <title>RNA-seq based gene annotation and comparative genomics of four Zymoseptoria species reveal species-specific pathogenicity related genes and transposable element activity.</title>
        <authorList>
            <person name="Grandaubert J."/>
            <person name="Bhattacharyya A."/>
            <person name="Stukenbrock E.H."/>
        </authorList>
    </citation>
    <scope>NUCLEOTIDE SEQUENCE [LARGE SCALE GENOMIC DNA]</scope>
    <source>
        <strain evidence="9 10">Zb18110</strain>
    </source>
</reference>
<evidence type="ECO:0000256" key="5">
    <source>
        <dbReference type="ARBA" id="ARBA00022989"/>
    </source>
</evidence>
<comment type="similarity">
    <text evidence="2">Belongs to the nucleobase:cation symporter-2 (NCS2) (TC 2.A.40) family. Azg-like subfamily.</text>
</comment>
<dbReference type="STRING" id="1047168.A0A0F4G7B1"/>
<sequence>MGWIQNSNAAVARSFVGRYFRLQGSGHPKERKNTYFWTEIRAGLATFFAMAYIISVNASIVSQSGGTCVCDYEASPDVCDSDPAYMLCVAEVQRDLTTATAAISALCSFAMGILANMPIAIAPGMGLNAYFTFNVVGYHGTGNIPYQTALTAVFLEGFVFVALTILGLRQWLARAIPHSIKMATGVGIGLYLTLIGLTYSAGIGLVTGATSTPLELAGCVESAKDEMGICPSGAKMRSPTLWIGIFLGGIMTVFLMAFRVKGAIIAGILLVSITSWPRDTAVTFFPYTELGTSRFDFFKQVVTFHPIQKILAVQDWDISAHGGQFAVAFITFLYVDILDCTGTMYSMAQYAGALDPETQDFEGSAIAYLVDAFGVSIGSLMGCSPVTAFIESGAGISEGGASEYFLRFLLTTSETLLTSSSAGLTAMTTGLAFFISIFFAPIFASIPPWATGCTLVIVGSLMCKASADINWNYIGDAIPAFLTIAIMPFTYSIAYGLIAGIMSYILINTTIWIMEKATGGRIRPADKEKKEFWTYKLPGGVFPPWLRRAAKGNKRFWEAEDGQGVHAGEVGVLEGKEARLSVADAGRASSSSGEITGGLGQAKAA</sequence>
<feature type="region of interest" description="Disordered" evidence="7">
    <location>
        <begin position="584"/>
        <end position="605"/>
    </location>
</feature>
<keyword evidence="5 8" id="KW-1133">Transmembrane helix</keyword>
<keyword evidence="10" id="KW-1185">Reference proteome</keyword>
<name>A0A0F4G7B1_9PEZI</name>
<dbReference type="Proteomes" id="UP000033647">
    <property type="component" value="Unassembled WGS sequence"/>
</dbReference>
<feature type="transmembrane region" description="Helical" evidence="8">
    <location>
        <begin position="241"/>
        <end position="260"/>
    </location>
</feature>
<keyword evidence="4 8" id="KW-0812">Transmembrane</keyword>
<proteinExistence type="inferred from homology"/>
<evidence type="ECO:0000313" key="10">
    <source>
        <dbReference type="Proteomes" id="UP000033647"/>
    </source>
</evidence>
<evidence type="ECO:0000256" key="8">
    <source>
        <dbReference type="SAM" id="Phobius"/>
    </source>
</evidence>
<organism evidence="9 10">
    <name type="scientific">Zymoseptoria brevis</name>
    <dbReference type="NCBI Taxonomy" id="1047168"/>
    <lineage>
        <taxon>Eukaryota</taxon>
        <taxon>Fungi</taxon>
        <taxon>Dikarya</taxon>
        <taxon>Ascomycota</taxon>
        <taxon>Pezizomycotina</taxon>
        <taxon>Dothideomycetes</taxon>
        <taxon>Dothideomycetidae</taxon>
        <taxon>Mycosphaerellales</taxon>
        <taxon>Mycosphaerellaceae</taxon>
        <taxon>Zymoseptoria</taxon>
    </lineage>
</organism>
<feature type="transmembrane region" description="Helical" evidence="8">
    <location>
        <begin position="101"/>
        <end position="124"/>
    </location>
</feature>
<evidence type="ECO:0000256" key="7">
    <source>
        <dbReference type="SAM" id="MobiDB-lite"/>
    </source>
</evidence>
<comment type="caution">
    <text evidence="9">The sequence shown here is derived from an EMBL/GenBank/DDBJ whole genome shotgun (WGS) entry which is preliminary data.</text>
</comment>
<evidence type="ECO:0000256" key="4">
    <source>
        <dbReference type="ARBA" id="ARBA00022692"/>
    </source>
</evidence>
<dbReference type="InterPro" id="IPR006043">
    <property type="entry name" value="NCS2"/>
</dbReference>
<dbReference type="OrthoDB" id="431212at2759"/>
<accession>A0A0F4G7B1</accession>
<dbReference type="GO" id="GO:0005886">
    <property type="term" value="C:plasma membrane"/>
    <property type="evidence" value="ECO:0007669"/>
    <property type="project" value="TreeGrafter"/>
</dbReference>
<dbReference type="GO" id="GO:0015853">
    <property type="term" value="P:adenine transport"/>
    <property type="evidence" value="ECO:0007669"/>
    <property type="project" value="TreeGrafter"/>
</dbReference>
<evidence type="ECO:0000256" key="2">
    <source>
        <dbReference type="ARBA" id="ARBA00005697"/>
    </source>
</evidence>
<dbReference type="GO" id="GO:0005345">
    <property type="term" value="F:purine nucleobase transmembrane transporter activity"/>
    <property type="evidence" value="ECO:0007669"/>
    <property type="project" value="TreeGrafter"/>
</dbReference>
<gene>
    <name evidence="9" type="ORF">TI39_contig4351g00001</name>
</gene>
<feature type="transmembrane region" description="Helical" evidence="8">
    <location>
        <begin position="144"/>
        <end position="168"/>
    </location>
</feature>
<dbReference type="PANTHER" id="PTHR43337:SF1">
    <property type="entry name" value="XANTHINE_URACIL PERMEASE C887.17-RELATED"/>
    <property type="match status" value="1"/>
</dbReference>
<dbReference type="AlphaFoldDB" id="A0A0F4G7B1"/>
<keyword evidence="6 8" id="KW-0472">Membrane</keyword>
<feature type="compositionally biased region" description="Gly residues" evidence="7">
    <location>
        <begin position="595"/>
        <end position="605"/>
    </location>
</feature>
<keyword evidence="3" id="KW-0813">Transport</keyword>
<evidence type="ECO:0000256" key="3">
    <source>
        <dbReference type="ARBA" id="ARBA00022448"/>
    </source>
</evidence>
<evidence type="ECO:0000256" key="6">
    <source>
        <dbReference type="ARBA" id="ARBA00023136"/>
    </source>
</evidence>
<protein>
    <submittedName>
        <fullName evidence="9">MFS transporter like protein</fullName>
    </submittedName>
</protein>
<dbReference type="InterPro" id="IPR045018">
    <property type="entry name" value="Azg-like"/>
</dbReference>
<feature type="transmembrane region" description="Helical" evidence="8">
    <location>
        <begin position="180"/>
        <end position="206"/>
    </location>
</feature>
<dbReference type="GO" id="GO:0012505">
    <property type="term" value="C:endomembrane system"/>
    <property type="evidence" value="ECO:0007669"/>
    <property type="project" value="UniProtKB-SubCell"/>
</dbReference>
<evidence type="ECO:0000313" key="9">
    <source>
        <dbReference type="EMBL" id="KJX93253.1"/>
    </source>
</evidence>
<dbReference type="GO" id="GO:0015854">
    <property type="term" value="P:guanine transport"/>
    <property type="evidence" value="ECO:0007669"/>
    <property type="project" value="TreeGrafter"/>
</dbReference>